<organism evidence="2 3">
    <name type="scientific">Vibrio quintilis</name>
    <dbReference type="NCBI Taxonomy" id="1117707"/>
    <lineage>
        <taxon>Bacteria</taxon>
        <taxon>Pseudomonadati</taxon>
        <taxon>Pseudomonadota</taxon>
        <taxon>Gammaproteobacteria</taxon>
        <taxon>Vibrionales</taxon>
        <taxon>Vibrionaceae</taxon>
        <taxon>Vibrio</taxon>
    </lineage>
</organism>
<reference evidence="3" key="1">
    <citation type="submission" date="2016-12" db="EMBL/GenBank/DDBJ databases">
        <authorList>
            <person name="Rodrigo-Torres L."/>
            <person name="Arahal R.D."/>
            <person name="Lucena T."/>
        </authorList>
    </citation>
    <scope>NUCLEOTIDE SEQUENCE [LARGE SCALE GENOMIC DNA]</scope>
</reference>
<sequence length="155" mass="17369">MERTTKPNQSQETTEDLLDQVTQQTTLSEPPLDTTCTYMAVIADIDEENQLWLNLPQLEYLINAYSCVPVCNNDIGRHCVIGFIEHDFSQPVVTGLLHQPNAPELHLKATQKVVLECGKSKIELDEHGRVYIRGRSVSSQSYGTNRIKGGSVKLN</sequence>
<feature type="compositionally biased region" description="Polar residues" evidence="1">
    <location>
        <begin position="1"/>
        <end position="12"/>
    </location>
</feature>
<proteinExistence type="predicted"/>
<dbReference type="Proteomes" id="UP000184600">
    <property type="component" value="Unassembled WGS sequence"/>
</dbReference>
<dbReference type="EMBL" id="FRFG01000028">
    <property type="protein sequence ID" value="SHO56847.1"/>
    <property type="molecule type" value="Genomic_DNA"/>
</dbReference>
<evidence type="ECO:0000256" key="1">
    <source>
        <dbReference type="SAM" id="MobiDB-lite"/>
    </source>
</evidence>
<protein>
    <submittedName>
        <fullName evidence="2">Uncharacterized protein</fullName>
    </submittedName>
</protein>
<name>A0A1M7YW23_9VIBR</name>
<accession>A0A1M7YW23</accession>
<dbReference type="AlphaFoldDB" id="A0A1M7YW23"/>
<keyword evidence="3" id="KW-1185">Reference proteome</keyword>
<dbReference type="STRING" id="1117707.VQ7734_02616"/>
<dbReference type="OrthoDB" id="5871922at2"/>
<gene>
    <name evidence="2" type="ORF">VQ7734_02616</name>
</gene>
<evidence type="ECO:0000313" key="3">
    <source>
        <dbReference type="Proteomes" id="UP000184600"/>
    </source>
</evidence>
<evidence type="ECO:0000313" key="2">
    <source>
        <dbReference type="EMBL" id="SHO56847.1"/>
    </source>
</evidence>
<feature type="region of interest" description="Disordered" evidence="1">
    <location>
        <begin position="1"/>
        <end position="26"/>
    </location>
</feature>
<dbReference type="RefSeq" id="WP_073583213.1">
    <property type="nucleotide sequence ID" value="NZ_AP024897.1"/>
</dbReference>